<comment type="subunit">
    <text evidence="7">Homotrimer.</text>
</comment>
<dbReference type="InterPro" id="IPR020573">
    <property type="entry name" value="UDP_GlcNAc_AcTrfase_non-rep"/>
</dbReference>
<comment type="caution">
    <text evidence="9">The sequence shown here is derived from an EMBL/GenBank/DDBJ whole genome shotgun (WGS) entry which is preliminary data.</text>
</comment>
<name>A0A533QBR2_9BACT</name>
<dbReference type="SUPFAM" id="SSF51161">
    <property type="entry name" value="Trimeric LpxA-like enzymes"/>
    <property type="match status" value="1"/>
</dbReference>
<dbReference type="GO" id="GO:0009245">
    <property type="term" value="P:lipid A biosynthetic process"/>
    <property type="evidence" value="ECO:0007669"/>
    <property type="project" value="UniProtKB-UniRule"/>
</dbReference>
<reference evidence="9 10" key="1">
    <citation type="submission" date="2019-04" db="EMBL/GenBank/DDBJ databases">
        <title>Genome of a novel bacterium Candidatus Jettenia ecosi reconstructed from metagenome of an anammox bioreactor.</title>
        <authorList>
            <person name="Mardanov A.V."/>
            <person name="Beletsky A.V."/>
            <person name="Ravin N.V."/>
            <person name="Botchkova E.A."/>
            <person name="Litti Y.V."/>
            <person name="Nozhevnikova A.N."/>
        </authorList>
    </citation>
    <scope>NUCLEOTIDE SEQUENCE [LARGE SCALE GENOMIC DNA]</scope>
    <source>
        <strain evidence="9">J2</strain>
    </source>
</reference>
<dbReference type="InterPro" id="IPR011004">
    <property type="entry name" value="Trimer_LpxA-like_sf"/>
</dbReference>
<evidence type="ECO:0000256" key="1">
    <source>
        <dbReference type="ARBA" id="ARBA00022516"/>
    </source>
</evidence>
<gene>
    <name evidence="7" type="primary">lpxD</name>
    <name evidence="9" type="ORF">JETT_1561</name>
</gene>
<keyword evidence="2 7" id="KW-0441">Lipid A biosynthesis</keyword>
<comment type="similarity">
    <text evidence="7">Belongs to the transferase hexapeptide repeat family. LpxD subfamily.</text>
</comment>
<keyword evidence="4 7" id="KW-0677">Repeat</keyword>
<dbReference type="GO" id="GO:0016020">
    <property type="term" value="C:membrane"/>
    <property type="evidence" value="ECO:0007669"/>
    <property type="project" value="GOC"/>
</dbReference>
<proteinExistence type="inferred from homology"/>
<comment type="catalytic activity">
    <reaction evidence="7">
        <text>a UDP-3-O-[(3R)-3-hydroxyacyl]-alpha-D-glucosamine + a (3R)-hydroxyacyl-[ACP] = a UDP-2-N,3-O-bis[(3R)-3-hydroxyacyl]-alpha-D-glucosamine + holo-[ACP] + H(+)</text>
        <dbReference type="Rhea" id="RHEA:53836"/>
        <dbReference type="Rhea" id="RHEA-COMP:9685"/>
        <dbReference type="Rhea" id="RHEA-COMP:9945"/>
        <dbReference type="ChEBI" id="CHEBI:15378"/>
        <dbReference type="ChEBI" id="CHEBI:64479"/>
        <dbReference type="ChEBI" id="CHEBI:78827"/>
        <dbReference type="ChEBI" id="CHEBI:137740"/>
        <dbReference type="ChEBI" id="CHEBI:137748"/>
        <dbReference type="EC" id="2.3.1.191"/>
    </reaction>
</comment>
<dbReference type="HAMAP" id="MF_00523">
    <property type="entry name" value="LpxD"/>
    <property type="match status" value="1"/>
</dbReference>
<comment type="function">
    <text evidence="7">Catalyzes the N-acylation of UDP-3-O-acylglucosamine using 3-hydroxyacyl-ACP as the acyl donor. Is involved in the biosynthesis of lipid A, a phosphorylated glycolipid that anchors the lipopolysaccharide to the outer membrane of the cell.</text>
</comment>
<dbReference type="PANTHER" id="PTHR43378:SF2">
    <property type="entry name" value="UDP-3-O-ACYLGLUCOSAMINE N-ACYLTRANSFERASE 1, MITOCHONDRIAL-RELATED"/>
    <property type="match status" value="1"/>
</dbReference>
<dbReference type="AlphaFoldDB" id="A0A533QBR2"/>
<organism evidence="9 10">
    <name type="scientific">Candidatus Jettenia ecosi</name>
    <dbReference type="NCBI Taxonomy" id="2494326"/>
    <lineage>
        <taxon>Bacteria</taxon>
        <taxon>Pseudomonadati</taxon>
        <taxon>Planctomycetota</taxon>
        <taxon>Candidatus Brocadiia</taxon>
        <taxon>Candidatus Brocadiales</taxon>
        <taxon>Candidatus Brocadiaceae</taxon>
        <taxon>Candidatus Jettenia</taxon>
    </lineage>
</organism>
<dbReference type="InterPro" id="IPR007691">
    <property type="entry name" value="LpxD"/>
</dbReference>
<evidence type="ECO:0000256" key="4">
    <source>
        <dbReference type="ARBA" id="ARBA00022737"/>
    </source>
</evidence>
<dbReference type="UniPathway" id="UPA00973"/>
<feature type="active site" description="Proton acceptor" evidence="7">
    <location>
        <position position="239"/>
    </location>
</feature>
<protein>
    <recommendedName>
        <fullName evidence="7">UDP-3-O-acylglucosamine N-acyltransferase</fullName>
        <ecNumber evidence="7">2.3.1.191</ecNumber>
    </recommendedName>
</protein>
<dbReference type="CDD" id="cd03352">
    <property type="entry name" value="LbH_LpxD"/>
    <property type="match status" value="1"/>
</dbReference>
<dbReference type="PANTHER" id="PTHR43378">
    <property type="entry name" value="UDP-3-O-ACYLGLUCOSAMINE N-ACYLTRANSFERASE"/>
    <property type="match status" value="1"/>
</dbReference>
<evidence type="ECO:0000313" key="10">
    <source>
        <dbReference type="Proteomes" id="UP000319783"/>
    </source>
</evidence>
<evidence type="ECO:0000313" key="9">
    <source>
        <dbReference type="EMBL" id="TLD42163.1"/>
    </source>
</evidence>
<sequence>MKYTLSQIQLITGGKVIGNLNTIITGIASIETAKDGDITFIKDDTLIPQALLSKASVIVTHREIGALKSPQIVIETNPFRAFTKLMEVIAKERHTRPTGIHPLSSISKEAIMGKKVSIGAYVIIEDRVRIGNNVTIYPNTFIGKESSIGDGSVIYPHVTIREEVAIGKRVIIHSNSVIGEDGFGYLQIQGKHTKIPQIGTVEIGDDVEIGAMVTICRAALDKTIIGNGVKIDNHSHIAHNVTIGDNTMLIAYAKIAGSTRIGKNVMIAEDVGITDHVDIGDNCIIGGGSNVYKSLESGSVVWGSPAKPINDEKRIQVVMKKLPEMYHAIKKYIKTLP</sequence>
<dbReference type="GO" id="GO:0016410">
    <property type="term" value="F:N-acyltransferase activity"/>
    <property type="evidence" value="ECO:0007669"/>
    <property type="project" value="InterPro"/>
</dbReference>
<dbReference type="Gene3D" id="3.40.1390.10">
    <property type="entry name" value="MurE/MurF, N-terminal domain"/>
    <property type="match status" value="1"/>
</dbReference>
<feature type="domain" description="UDP-3-O-[3-hydroxymyristoyl] glucosamine N-acyltransferase non-repeat region" evidence="8">
    <location>
        <begin position="22"/>
        <end position="87"/>
    </location>
</feature>
<dbReference type="Proteomes" id="UP000319783">
    <property type="component" value="Unassembled WGS sequence"/>
</dbReference>
<evidence type="ECO:0000256" key="5">
    <source>
        <dbReference type="ARBA" id="ARBA00023098"/>
    </source>
</evidence>
<evidence type="ECO:0000256" key="6">
    <source>
        <dbReference type="ARBA" id="ARBA00023315"/>
    </source>
</evidence>
<evidence type="ECO:0000256" key="7">
    <source>
        <dbReference type="HAMAP-Rule" id="MF_00523"/>
    </source>
</evidence>
<evidence type="ECO:0000259" key="8">
    <source>
        <dbReference type="Pfam" id="PF04613"/>
    </source>
</evidence>
<comment type="pathway">
    <text evidence="7">Bacterial outer membrane biogenesis; LPS lipid A biosynthesis.</text>
</comment>
<dbReference type="Gene3D" id="2.160.10.10">
    <property type="entry name" value="Hexapeptide repeat proteins"/>
    <property type="match status" value="1"/>
</dbReference>
<dbReference type="EC" id="2.3.1.191" evidence="7"/>
<dbReference type="InterPro" id="IPR001451">
    <property type="entry name" value="Hexapep"/>
</dbReference>
<dbReference type="NCBIfam" id="TIGR01853">
    <property type="entry name" value="lipid_A_lpxD"/>
    <property type="match status" value="1"/>
</dbReference>
<dbReference type="NCBIfam" id="NF002060">
    <property type="entry name" value="PRK00892.1"/>
    <property type="match status" value="1"/>
</dbReference>
<evidence type="ECO:0000256" key="3">
    <source>
        <dbReference type="ARBA" id="ARBA00022679"/>
    </source>
</evidence>
<dbReference type="Pfam" id="PF04613">
    <property type="entry name" value="LpxD"/>
    <property type="match status" value="1"/>
</dbReference>
<dbReference type="Pfam" id="PF00132">
    <property type="entry name" value="Hexapep"/>
    <property type="match status" value="4"/>
</dbReference>
<keyword evidence="3 7" id="KW-0808">Transferase</keyword>
<accession>A0A533QBR2</accession>
<keyword evidence="6 7" id="KW-0012">Acyltransferase</keyword>
<dbReference type="EMBL" id="SULG01000026">
    <property type="protein sequence ID" value="TLD42163.1"/>
    <property type="molecule type" value="Genomic_DNA"/>
</dbReference>
<keyword evidence="5 7" id="KW-0443">Lipid metabolism</keyword>
<evidence type="ECO:0000256" key="2">
    <source>
        <dbReference type="ARBA" id="ARBA00022556"/>
    </source>
</evidence>
<keyword evidence="1 7" id="KW-0444">Lipid biosynthesis</keyword>
<dbReference type="GO" id="GO:0103118">
    <property type="term" value="F:UDP-3-O-[(3R)-3-hydroxyacyl]-glucosamine N-acyltransferase activity"/>
    <property type="evidence" value="ECO:0007669"/>
    <property type="project" value="UniProtKB-EC"/>
</dbReference>